<accession>A0A167VRK9</accession>
<protein>
    <submittedName>
        <fullName evidence="1">Uncharacterized protein</fullName>
    </submittedName>
</protein>
<reference evidence="1 2" key="1">
    <citation type="journal article" date="2016" name="Genome Biol. Evol.">
        <title>Divergent and convergent evolution of fungal pathogenicity.</title>
        <authorList>
            <person name="Shang Y."/>
            <person name="Xiao G."/>
            <person name="Zheng P."/>
            <person name="Cen K."/>
            <person name="Zhan S."/>
            <person name="Wang C."/>
        </authorList>
    </citation>
    <scope>NUCLEOTIDE SEQUENCE [LARGE SCALE GENOMIC DNA]</scope>
    <source>
        <strain evidence="1 2">RCEF 2490</strain>
    </source>
</reference>
<name>A0A167VRK9_9HYPO</name>
<gene>
    <name evidence="1" type="ORF">AAL_08236</name>
</gene>
<sequence length="207" mass="24120">MVGLLDCHTGYKTYVCHAPFSLSEDLQDKVKLMMDTQRWRPWIICPHLATQEVAENDVWDRVQDLYNVLLETSETGYCSTDSRMEERVAASKQCLATHERLFGDHATVSYCDFLYESDFELQPLKLDNMIRITIDVRIVEEVVRSMVRATKANSVRDLEADALVRDNLWAWENLWEDVLQAADNRQLGFHIDSYLTHGLKLYDPRED</sequence>
<proteinExistence type="predicted"/>
<evidence type="ECO:0000313" key="1">
    <source>
        <dbReference type="EMBL" id="KZZ87905.1"/>
    </source>
</evidence>
<dbReference type="EMBL" id="AZGY01000033">
    <property type="protein sequence ID" value="KZZ87905.1"/>
    <property type="molecule type" value="Genomic_DNA"/>
</dbReference>
<keyword evidence="2" id="KW-1185">Reference proteome</keyword>
<organism evidence="1 2">
    <name type="scientific">Moelleriella libera RCEF 2490</name>
    <dbReference type="NCBI Taxonomy" id="1081109"/>
    <lineage>
        <taxon>Eukaryota</taxon>
        <taxon>Fungi</taxon>
        <taxon>Dikarya</taxon>
        <taxon>Ascomycota</taxon>
        <taxon>Pezizomycotina</taxon>
        <taxon>Sordariomycetes</taxon>
        <taxon>Hypocreomycetidae</taxon>
        <taxon>Hypocreales</taxon>
        <taxon>Clavicipitaceae</taxon>
        <taxon>Moelleriella</taxon>
    </lineage>
</organism>
<comment type="caution">
    <text evidence="1">The sequence shown here is derived from an EMBL/GenBank/DDBJ whole genome shotgun (WGS) entry which is preliminary data.</text>
</comment>
<evidence type="ECO:0000313" key="2">
    <source>
        <dbReference type="Proteomes" id="UP000078544"/>
    </source>
</evidence>
<dbReference type="Proteomes" id="UP000078544">
    <property type="component" value="Unassembled WGS sequence"/>
</dbReference>
<dbReference type="AlphaFoldDB" id="A0A167VRK9"/>